<dbReference type="AlphaFoldDB" id="A0A1D7QZL5"/>
<evidence type="ECO:0000313" key="2">
    <source>
        <dbReference type="Proteomes" id="UP000094463"/>
    </source>
</evidence>
<sequence>MAFAVKDVDEGARFLDGDDADVVGGNAVDACQCADEVRCSKLFLLAAVYIQRHDFFVEIGVFVFFSLRSRRQFLKEGFFASFHFRFRWGRGEGNDRPCVAFKVTDGAFFTVIDKGNRFACFPRTARSTGPVHIALLLKRHVVIDDKGDVVDVDPPGSDVRRDQIAKSAALKGLHHSKAFLLRETAVNFPWAVAVLIQFVFKLVHTLLGVAENQAAVRVLDLRHILQDLDLLLVCDVDDGLVNGVRGDGFLTDRDLLWFLHILLGEAFDLVTDGGREDRCGAPFRKLFDDGFHLIDEAHIEHLIRFVDDEVLDPVEKKGPFFDVIQDPSRCPDDDVGFLFQLEFLLGKGFLSVNRRGFDAFEAADIGDVFLDLCRQFPGGREN</sequence>
<proteinExistence type="predicted"/>
<evidence type="ECO:0000313" key="1">
    <source>
        <dbReference type="EMBL" id="AOM84445.1"/>
    </source>
</evidence>
<dbReference type="KEGG" id="bbev:BBEV_3128"/>
<accession>A0A1D7QZL5</accession>
<organism evidence="1 2">
    <name type="scientific">Salisediminibacterium beveridgei</name>
    <dbReference type="NCBI Taxonomy" id="632773"/>
    <lineage>
        <taxon>Bacteria</taxon>
        <taxon>Bacillati</taxon>
        <taxon>Bacillota</taxon>
        <taxon>Bacilli</taxon>
        <taxon>Bacillales</taxon>
        <taxon>Bacillaceae</taxon>
        <taxon>Salisediminibacterium</taxon>
    </lineage>
</organism>
<name>A0A1D7QZL5_9BACI</name>
<reference evidence="1 2" key="1">
    <citation type="submission" date="2015-08" db="EMBL/GenBank/DDBJ databases">
        <title>The complete genome sequence of Bacillus beveridgei MLTeJB.</title>
        <authorList>
            <person name="Hanson T.E."/>
            <person name="Mesa C."/>
            <person name="Basesman S.M."/>
            <person name="Oremland R.S."/>
        </authorList>
    </citation>
    <scope>NUCLEOTIDE SEQUENCE [LARGE SCALE GENOMIC DNA]</scope>
    <source>
        <strain evidence="1 2">MLTeJB</strain>
    </source>
</reference>
<dbReference type="EMBL" id="CP012502">
    <property type="protein sequence ID" value="AOM84445.1"/>
    <property type="molecule type" value="Genomic_DNA"/>
</dbReference>
<gene>
    <name evidence="1" type="ORF">BBEV_3128</name>
</gene>
<dbReference type="AntiFam" id="ANF00149">
    <property type="entry name" value="Shadow ORF (opposite cshA)"/>
</dbReference>
<protein>
    <submittedName>
        <fullName evidence="1">Uncharacterized protein</fullName>
    </submittedName>
</protein>
<keyword evidence="2" id="KW-1185">Reference proteome</keyword>
<dbReference type="Proteomes" id="UP000094463">
    <property type="component" value="Chromosome"/>
</dbReference>